<name>A0A7X1F6F3_9SPHN</name>
<comment type="caution">
    <text evidence="1">The sequence shown here is derived from an EMBL/GenBank/DDBJ whole genome shotgun (WGS) entry which is preliminary data.</text>
</comment>
<accession>A0A7X1F6F3</accession>
<dbReference type="EMBL" id="JACLAU010000006">
    <property type="protein sequence ID" value="MBC2651257.1"/>
    <property type="molecule type" value="Genomic_DNA"/>
</dbReference>
<proteinExistence type="predicted"/>
<evidence type="ECO:0000313" key="2">
    <source>
        <dbReference type="Proteomes" id="UP000520156"/>
    </source>
</evidence>
<gene>
    <name evidence="1" type="ORF">H7F49_06045</name>
</gene>
<organism evidence="1 2">
    <name type="scientific">Novosphingobium aerophilum</name>
    <dbReference type="NCBI Taxonomy" id="2839843"/>
    <lineage>
        <taxon>Bacteria</taxon>
        <taxon>Pseudomonadati</taxon>
        <taxon>Pseudomonadota</taxon>
        <taxon>Alphaproteobacteria</taxon>
        <taxon>Sphingomonadales</taxon>
        <taxon>Sphingomonadaceae</taxon>
        <taxon>Novosphingobium</taxon>
    </lineage>
</organism>
<dbReference type="RefSeq" id="WP_185682682.1">
    <property type="nucleotide sequence ID" value="NZ_JACLAU010000006.1"/>
</dbReference>
<keyword evidence="2" id="KW-1185">Reference proteome</keyword>
<dbReference type="Proteomes" id="UP000520156">
    <property type="component" value="Unassembled WGS sequence"/>
</dbReference>
<evidence type="ECO:0000313" key="1">
    <source>
        <dbReference type="EMBL" id="MBC2651257.1"/>
    </source>
</evidence>
<protein>
    <submittedName>
        <fullName evidence="1">Uncharacterized protein</fullName>
    </submittedName>
</protein>
<reference evidence="1 2" key="1">
    <citation type="submission" date="2020-08" db="EMBL/GenBank/DDBJ databases">
        <title>The genome sequence of Novosphingobium flavum 4Y4.</title>
        <authorList>
            <person name="Liu Y."/>
        </authorList>
    </citation>
    <scope>NUCLEOTIDE SEQUENCE [LARGE SCALE GENOMIC DNA]</scope>
    <source>
        <strain evidence="1 2">4Y4</strain>
    </source>
</reference>
<dbReference type="AlphaFoldDB" id="A0A7X1F6F3"/>
<sequence>MVAMLPAWTATLDTAIAAGGQIRVWCSSCRQNRDVDLVALRDRVGGFYSLRNRRCRCRLTPGCPGWNEFDYLNGVFRPLREIEVVEWRLHRFRSAVGG</sequence>